<dbReference type="PROSITE" id="PS51781">
    <property type="entry name" value="SH3B"/>
    <property type="match status" value="1"/>
</dbReference>
<dbReference type="EMBL" id="JADCKQ010000003">
    <property type="protein sequence ID" value="MBI1492941.1"/>
    <property type="molecule type" value="Genomic_DNA"/>
</dbReference>
<evidence type="ECO:0000313" key="5">
    <source>
        <dbReference type="Proteomes" id="UP000640583"/>
    </source>
</evidence>
<dbReference type="AlphaFoldDB" id="A0A8J7LP19"/>
<feature type="region of interest" description="Disordered" evidence="1">
    <location>
        <begin position="21"/>
        <end position="42"/>
    </location>
</feature>
<keyword evidence="5" id="KW-1185">Reference proteome</keyword>
<name>A0A8J7LP19_9RHOB</name>
<gene>
    <name evidence="4" type="ORF">H1D41_04760</name>
</gene>
<dbReference type="InterPro" id="IPR003646">
    <property type="entry name" value="SH3-like_bac-type"/>
</dbReference>
<dbReference type="Gene3D" id="2.30.30.40">
    <property type="entry name" value="SH3 Domains"/>
    <property type="match status" value="1"/>
</dbReference>
<proteinExistence type="predicted"/>
<comment type="caution">
    <text evidence="4">The sequence shown here is derived from an EMBL/GenBank/DDBJ whole genome shotgun (WGS) entry which is preliminary data.</text>
</comment>
<evidence type="ECO:0000256" key="1">
    <source>
        <dbReference type="SAM" id="MobiDB-lite"/>
    </source>
</evidence>
<evidence type="ECO:0000313" key="4">
    <source>
        <dbReference type="EMBL" id="MBI1492941.1"/>
    </source>
</evidence>
<dbReference type="SMART" id="SM00287">
    <property type="entry name" value="SH3b"/>
    <property type="match status" value="1"/>
</dbReference>
<reference evidence="4" key="1">
    <citation type="submission" date="2020-10" db="EMBL/GenBank/DDBJ databases">
        <title>Paenihalocynthiibacter styelae gen. nov., sp. nov., isolated from stalked sea squirt Styela clava.</title>
        <authorList>
            <person name="Kim Y.-O."/>
            <person name="Yoon J.-H."/>
        </authorList>
    </citation>
    <scope>NUCLEOTIDE SEQUENCE</scope>
    <source>
        <strain evidence="4">MYP1-1</strain>
    </source>
</reference>
<dbReference type="Proteomes" id="UP000640583">
    <property type="component" value="Unassembled WGS sequence"/>
</dbReference>
<evidence type="ECO:0000259" key="3">
    <source>
        <dbReference type="PROSITE" id="PS51781"/>
    </source>
</evidence>
<keyword evidence="2" id="KW-0732">Signal</keyword>
<feature type="domain" description="SH3b" evidence="3">
    <location>
        <begin position="114"/>
        <end position="178"/>
    </location>
</feature>
<sequence length="178" mass="18562">MIRLTTLLVAVMAIVAMTTGEKTSQPTTETATVAEATQASEPVQQPVETLAPPPAQPPQLTETLGVAHAEGVTIREYARSDSPTYLRKMVNMGSSDAPAEARIHQAAASGATTSQVFQVSGNVVNLRSGPSTSNSVVASLTRGTEVEVLAHHGSWAELVVLDSSEIGYMSASFLQAAN</sequence>
<feature type="signal peptide" evidence="2">
    <location>
        <begin position="1"/>
        <end position="18"/>
    </location>
</feature>
<feature type="compositionally biased region" description="Low complexity" evidence="1">
    <location>
        <begin position="27"/>
        <end position="41"/>
    </location>
</feature>
<dbReference type="Pfam" id="PF08239">
    <property type="entry name" value="SH3_3"/>
    <property type="match status" value="1"/>
</dbReference>
<accession>A0A8J7LP19</accession>
<organism evidence="4 5">
    <name type="scientific">Halocynthiibacter styelae</name>
    <dbReference type="NCBI Taxonomy" id="2761955"/>
    <lineage>
        <taxon>Bacteria</taxon>
        <taxon>Pseudomonadati</taxon>
        <taxon>Pseudomonadota</taxon>
        <taxon>Alphaproteobacteria</taxon>
        <taxon>Rhodobacterales</taxon>
        <taxon>Paracoccaceae</taxon>
        <taxon>Halocynthiibacter</taxon>
    </lineage>
</organism>
<feature type="chain" id="PRO_5035238561" evidence="2">
    <location>
        <begin position="19"/>
        <end position="178"/>
    </location>
</feature>
<evidence type="ECO:0000256" key="2">
    <source>
        <dbReference type="SAM" id="SignalP"/>
    </source>
</evidence>
<dbReference type="RefSeq" id="WP_228847834.1">
    <property type="nucleotide sequence ID" value="NZ_JADCKQ010000003.1"/>
</dbReference>
<protein>
    <submittedName>
        <fullName evidence="4">SH3 domain-containing protein</fullName>
    </submittedName>
</protein>